<dbReference type="OrthoDB" id="5825164at2759"/>
<keyword evidence="1" id="KW-0472">Membrane</keyword>
<keyword evidence="1" id="KW-1133">Transmembrane helix</keyword>
<dbReference type="Pfam" id="PF10328">
    <property type="entry name" value="7TM_GPCR_Srx"/>
    <property type="match status" value="1"/>
</dbReference>
<feature type="transmembrane region" description="Helical" evidence="1">
    <location>
        <begin position="21"/>
        <end position="45"/>
    </location>
</feature>
<accession>A0A016T9B8</accession>
<comment type="caution">
    <text evidence="3">The sequence shown here is derived from an EMBL/GenBank/DDBJ whole genome shotgun (WGS) entry which is preliminary data.</text>
</comment>
<protein>
    <recommendedName>
        <fullName evidence="2">7TM GPCR serpentine receptor class x (Srx) domain-containing protein</fullName>
    </recommendedName>
</protein>
<keyword evidence="1" id="KW-0812">Transmembrane</keyword>
<keyword evidence="4" id="KW-1185">Reference proteome</keyword>
<dbReference type="InterPro" id="IPR019430">
    <property type="entry name" value="7TM_GPCR_serpentine_rcpt_Srx"/>
</dbReference>
<name>A0A016T9B8_9BILA</name>
<sequence>MKLSLLGRNCSVKQKNIHRRNIQLFLQGCLTACSFTIMLCCSHFICLAMKTKWAVFATTTLIWEVSHAVDGVIILVLNDSFQAALTEKVTKVESNTVVTLTRT</sequence>
<evidence type="ECO:0000256" key="1">
    <source>
        <dbReference type="SAM" id="Phobius"/>
    </source>
</evidence>
<dbReference type="Proteomes" id="UP000024635">
    <property type="component" value="Unassembled WGS sequence"/>
</dbReference>
<feature type="domain" description="7TM GPCR serpentine receptor class x (Srx)" evidence="2">
    <location>
        <begin position="10"/>
        <end position="78"/>
    </location>
</feature>
<organism evidence="3 4">
    <name type="scientific">Ancylostoma ceylanicum</name>
    <dbReference type="NCBI Taxonomy" id="53326"/>
    <lineage>
        <taxon>Eukaryota</taxon>
        <taxon>Metazoa</taxon>
        <taxon>Ecdysozoa</taxon>
        <taxon>Nematoda</taxon>
        <taxon>Chromadorea</taxon>
        <taxon>Rhabditida</taxon>
        <taxon>Rhabditina</taxon>
        <taxon>Rhabditomorpha</taxon>
        <taxon>Strongyloidea</taxon>
        <taxon>Ancylostomatidae</taxon>
        <taxon>Ancylostomatinae</taxon>
        <taxon>Ancylostoma</taxon>
    </lineage>
</organism>
<evidence type="ECO:0000313" key="4">
    <source>
        <dbReference type="Proteomes" id="UP000024635"/>
    </source>
</evidence>
<dbReference type="PANTHER" id="PTHR23017:SF3">
    <property type="entry name" value="G-PROTEIN COUPLED RECEPTORS FAMILY 1 PROFILE DOMAIN-CONTAINING PROTEIN"/>
    <property type="match status" value="1"/>
</dbReference>
<proteinExistence type="predicted"/>
<dbReference type="PANTHER" id="PTHR23017">
    <property type="entry name" value="SERPENTINE RECEPTOR, CLASS X"/>
    <property type="match status" value="1"/>
</dbReference>
<reference evidence="4" key="1">
    <citation type="journal article" date="2015" name="Nat. Genet.">
        <title>The genome and transcriptome of the zoonotic hookworm Ancylostoma ceylanicum identify infection-specific gene families.</title>
        <authorList>
            <person name="Schwarz E.M."/>
            <person name="Hu Y."/>
            <person name="Antoshechkin I."/>
            <person name="Miller M.M."/>
            <person name="Sternberg P.W."/>
            <person name="Aroian R.V."/>
        </authorList>
    </citation>
    <scope>NUCLEOTIDE SEQUENCE</scope>
    <source>
        <strain evidence="4">HY135</strain>
    </source>
</reference>
<gene>
    <name evidence="3" type="primary">Acey_s0123.g1116</name>
    <name evidence="3" type="ORF">Y032_0123g1116</name>
</gene>
<dbReference type="AlphaFoldDB" id="A0A016T9B8"/>
<evidence type="ECO:0000313" key="3">
    <source>
        <dbReference type="EMBL" id="EYB99277.1"/>
    </source>
</evidence>
<evidence type="ECO:0000259" key="2">
    <source>
        <dbReference type="Pfam" id="PF10328"/>
    </source>
</evidence>
<dbReference type="EMBL" id="JARK01001459">
    <property type="protein sequence ID" value="EYB99277.1"/>
    <property type="molecule type" value="Genomic_DNA"/>
</dbReference>